<organism evidence="2">
    <name type="scientific">hydrothermal vent metagenome</name>
    <dbReference type="NCBI Taxonomy" id="652676"/>
    <lineage>
        <taxon>unclassified sequences</taxon>
        <taxon>metagenomes</taxon>
        <taxon>ecological metagenomes</taxon>
    </lineage>
</organism>
<keyword evidence="1" id="KW-1133">Transmembrane helix</keyword>
<feature type="transmembrane region" description="Helical" evidence="1">
    <location>
        <begin position="21"/>
        <end position="42"/>
    </location>
</feature>
<protein>
    <submittedName>
        <fullName evidence="2">Uncharacterized protein</fullName>
    </submittedName>
</protein>
<dbReference type="Pfam" id="PF19578">
    <property type="entry name" value="DUF6090"/>
    <property type="match status" value="1"/>
</dbReference>
<keyword evidence="1" id="KW-0812">Transmembrane</keyword>
<evidence type="ECO:0000256" key="1">
    <source>
        <dbReference type="SAM" id="Phobius"/>
    </source>
</evidence>
<name>A0A3B0R0J7_9ZZZZ</name>
<sequence>MIKFFRKTRYDLMEKNKTGKYLKYAIGEIILVVIGILIALQINNLNEQRKERNKEQSILIQLRDDYQSNLLQLEQKIEMRKAIIYNALKVLNTIDNPNEANRDSLITYLGNIGIDPTFDPIQNDLNNSENIRLISNKKLRRLLSNWTSDIVAVKEMENVWSGLVNQSIVPTYMNLGISRESV</sequence>
<dbReference type="AlphaFoldDB" id="A0A3B0R0J7"/>
<gene>
    <name evidence="2" type="ORF">MNBD_BACTEROID02-527</name>
</gene>
<dbReference type="EMBL" id="UOEB01000209">
    <property type="protein sequence ID" value="VAV85247.1"/>
    <property type="molecule type" value="Genomic_DNA"/>
</dbReference>
<dbReference type="InterPro" id="IPR045749">
    <property type="entry name" value="DUF6090"/>
</dbReference>
<proteinExistence type="predicted"/>
<accession>A0A3B0R0J7</accession>
<feature type="non-terminal residue" evidence="2">
    <location>
        <position position="182"/>
    </location>
</feature>
<keyword evidence="1" id="KW-0472">Membrane</keyword>
<reference evidence="2" key="1">
    <citation type="submission" date="2018-06" db="EMBL/GenBank/DDBJ databases">
        <authorList>
            <person name="Zhirakovskaya E."/>
        </authorList>
    </citation>
    <scope>NUCLEOTIDE SEQUENCE</scope>
</reference>
<evidence type="ECO:0000313" key="2">
    <source>
        <dbReference type="EMBL" id="VAV85247.1"/>
    </source>
</evidence>